<dbReference type="Proteomes" id="UP000288805">
    <property type="component" value="Unassembled WGS sequence"/>
</dbReference>
<name>A0A438C9N8_VITVI</name>
<organism evidence="2 3">
    <name type="scientific">Vitis vinifera</name>
    <name type="common">Grape</name>
    <dbReference type="NCBI Taxonomy" id="29760"/>
    <lineage>
        <taxon>Eukaryota</taxon>
        <taxon>Viridiplantae</taxon>
        <taxon>Streptophyta</taxon>
        <taxon>Embryophyta</taxon>
        <taxon>Tracheophyta</taxon>
        <taxon>Spermatophyta</taxon>
        <taxon>Magnoliopsida</taxon>
        <taxon>eudicotyledons</taxon>
        <taxon>Gunneridae</taxon>
        <taxon>Pentapetalae</taxon>
        <taxon>rosids</taxon>
        <taxon>Vitales</taxon>
        <taxon>Vitaceae</taxon>
        <taxon>Viteae</taxon>
        <taxon>Vitis</taxon>
    </lineage>
</organism>
<feature type="domain" description="Reverse transcriptase" evidence="1">
    <location>
        <begin position="343"/>
        <end position="401"/>
    </location>
</feature>
<reference evidence="2 3" key="1">
    <citation type="journal article" date="2018" name="PLoS Genet.">
        <title>Population sequencing reveals clonal diversity and ancestral inbreeding in the grapevine cultivar Chardonnay.</title>
        <authorList>
            <person name="Roach M.J."/>
            <person name="Johnson D.L."/>
            <person name="Bohlmann J."/>
            <person name="van Vuuren H.J."/>
            <person name="Jones S.J."/>
            <person name="Pretorius I.S."/>
            <person name="Schmidt S.A."/>
            <person name="Borneman A.R."/>
        </authorList>
    </citation>
    <scope>NUCLEOTIDE SEQUENCE [LARGE SCALE GENOMIC DNA]</scope>
    <source>
        <strain evidence="3">cv. Chardonnay</strain>
        <tissue evidence="2">Leaf</tissue>
    </source>
</reference>
<proteinExistence type="predicted"/>
<comment type="caution">
    <text evidence="2">The sequence shown here is derived from an EMBL/GenBank/DDBJ whole genome shotgun (WGS) entry which is preliminary data.</text>
</comment>
<dbReference type="AlphaFoldDB" id="A0A438C9N8"/>
<dbReference type="Pfam" id="PF00078">
    <property type="entry name" value="RVT_1"/>
    <property type="match status" value="1"/>
</dbReference>
<evidence type="ECO:0000313" key="2">
    <source>
        <dbReference type="EMBL" id="RVW19950.1"/>
    </source>
</evidence>
<dbReference type="PANTHER" id="PTHR33116">
    <property type="entry name" value="REVERSE TRANSCRIPTASE ZINC-BINDING DOMAIN-CONTAINING PROTEIN-RELATED-RELATED"/>
    <property type="match status" value="1"/>
</dbReference>
<accession>A0A438C9N8</accession>
<evidence type="ECO:0000313" key="3">
    <source>
        <dbReference type="Proteomes" id="UP000288805"/>
    </source>
</evidence>
<dbReference type="InterPro" id="IPR000477">
    <property type="entry name" value="RT_dom"/>
</dbReference>
<protein>
    <recommendedName>
        <fullName evidence="1">Reverse transcriptase domain-containing protein</fullName>
    </recommendedName>
</protein>
<dbReference type="PANTHER" id="PTHR33116:SF78">
    <property type="entry name" value="OS12G0587133 PROTEIN"/>
    <property type="match status" value="1"/>
</dbReference>
<dbReference type="EMBL" id="QGNW01002414">
    <property type="protein sequence ID" value="RVW19950.1"/>
    <property type="molecule type" value="Genomic_DNA"/>
</dbReference>
<gene>
    <name evidence="2" type="ORF">CK203_114885</name>
</gene>
<evidence type="ECO:0000259" key="1">
    <source>
        <dbReference type="Pfam" id="PF00078"/>
    </source>
</evidence>
<sequence>MAAVSPGGKCWFGVDSKTFEIFVGWGCGRQEILLGVSRMKGSGWGLETLGWKVEKFGFFLGLEGRRVESLWWEGVLHSGGRTLILFEFEDAGEAKWVLHAGVKWFRGKGLFLDWWNPSVGSKVWGKLVAVDEDTSECSYGGRLLKRARCNPCSVAKEGGEGMRAGKGTILDVMGAVVGAETSLPPVGDGLELSGGGFFELGQVASVVRFLDWGAVDAKESVRRHPKVKINGFTLIDEEKIKAGVYRVYQTLLTEMGIVGRVLGVFSLECWEKKGPDDFTMAFWHFCWDFTKVEIMALFEDFFCLGTFQMSLNSTFLDRQILDVALITNEAVDSRLKANVLGRLLKLDIEKAFDHVNWDCLFSVMSNMGFGESTRGLRQGDPLSPYLSILVMEVLSQLLTKASCGGFVEGFKMGKNSGEGKDLLHLLKDLVFGGCCFGDGKLLTSYLGLPLGASKSSTVWDVVEERFRKRLSLWKRLYLSKGGGRLTLIKSTLSSLPISFLSLYVIPWKVFARLERIRRDFL</sequence>